<reference evidence="4" key="1">
    <citation type="journal article" date="2021" name="PeerJ">
        <title>Extensive microbial diversity within the chicken gut microbiome revealed by metagenomics and culture.</title>
        <authorList>
            <person name="Gilroy R."/>
            <person name="Ravi A."/>
            <person name="Getino M."/>
            <person name="Pursley I."/>
            <person name="Horton D.L."/>
            <person name="Alikhan N.F."/>
            <person name="Baker D."/>
            <person name="Gharbi K."/>
            <person name="Hall N."/>
            <person name="Watson M."/>
            <person name="Adriaenssens E.M."/>
            <person name="Foster-Nyarko E."/>
            <person name="Jarju S."/>
            <person name="Secka A."/>
            <person name="Antonio M."/>
            <person name="Oren A."/>
            <person name="Chaudhuri R.R."/>
            <person name="La Ragione R."/>
            <person name="Hildebrand F."/>
            <person name="Pallen M.J."/>
        </authorList>
    </citation>
    <scope>NUCLEOTIDE SEQUENCE</scope>
    <source>
        <strain evidence="4">CHK187-11901</strain>
    </source>
</reference>
<dbReference type="SUPFAM" id="SSF52025">
    <property type="entry name" value="PA domain"/>
    <property type="match status" value="1"/>
</dbReference>
<dbReference type="Gene3D" id="3.40.630.10">
    <property type="entry name" value="Zn peptidases"/>
    <property type="match status" value="1"/>
</dbReference>
<keyword evidence="2" id="KW-0732">Signal</keyword>
<reference evidence="4" key="2">
    <citation type="submission" date="2021-04" db="EMBL/GenBank/DDBJ databases">
        <authorList>
            <person name="Gilroy R."/>
        </authorList>
    </citation>
    <scope>NUCLEOTIDE SEQUENCE</scope>
    <source>
        <strain evidence="4">CHK187-11901</strain>
    </source>
</reference>
<gene>
    <name evidence="4" type="ORF">H9702_03300</name>
</gene>
<sequence length="719" mass="78489">MKKRMMKLLCAALLLPLAACAPDQAMISGEGAQADLVNAYLDAVDERYAYEIAETLAYDPEYLSNSLGFRTAGSDAEHAAAGYIAQQMEAIGLEVEQVPVTVDRWQFNDASLTLEGTDIDIMPASYATSGTDEDGISAPIVDVGDGTAAAYEGKDVEGKIVLAGVDQWNEAWIDQYMHEADLHGAAAIVTYDTGGYATYSDEMINMQDVCADDVMPCVSISASQYRQLAEAIEAGNDMATLIVDNEMQEEQGTSYNVVGRLKGRSDDQQIIVSGHYDVYFNGFQDDSCAVGLVLAMAKGMVDSGYQPENDILFIAHGAEEWGASGTQFDWTTGAWEMINTAHPEWAGKTIAMINFELPAFYDGMSQGQISCVPEFAALTKSFVEESGLLAEPVDAVYPDGISSESVDTNTMEDGVSYRASGVPYFVNIPGTQEGEDGWIQQRYHTAADDKDTYSAAVMQTNLNTFGALAIYLDQTPALKLDLRAACDDLQEALDTTLAEDAAQPYLSALEELRSAVQTHQETIDAVNREYQDALAEGADQQTLDEIRARGRALNSKTLEAFRFVQDHFIGILSTSDIVIKHEAYQDNVELIEDVIDALDQGTLSNEEGNGALDLAWMINGGTEYGYYSFSVETNTISKSFLLEESNPDDLFWGTGKGAVLADTYPATVSLLEKAESGDSDFSEEIALYTRELEEQRQLLQEMIRQESSSMRQLSELLSR</sequence>
<comment type="caution">
    <text evidence="4">The sequence shown here is derived from an EMBL/GenBank/DDBJ whole genome shotgun (WGS) entry which is preliminary data.</text>
</comment>
<dbReference type="InterPro" id="IPR007484">
    <property type="entry name" value="Peptidase_M28"/>
</dbReference>
<evidence type="ECO:0000259" key="3">
    <source>
        <dbReference type="Pfam" id="PF04389"/>
    </source>
</evidence>
<accession>A0A9D2NRR5</accession>
<dbReference type="AlphaFoldDB" id="A0A9D2NRR5"/>
<proteinExistence type="predicted"/>
<evidence type="ECO:0000256" key="2">
    <source>
        <dbReference type="SAM" id="SignalP"/>
    </source>
</evidence>
<dbReference type="Pfam" id="PF04389">
    <property type="entry name" value="Peptidase_M28"/>
    <property type="match status" value="1"/>
</dbReference>
<dbReference type="PANTHER" id="PTHR10404:SF46">
    <property type="entry name" value="VACUOLAR PROTEIN SORTING-ASSOCIATED PROTEIN 70"/>
    <property type="match status" value="1"/>
</dbReference>
<dbReference type="PANTHER" id="PTHR10404">
    <property type="entry name" value="N-ACETYLATED-ALPHA-LINKED ACIDIC DIPEPTIDASE"/>
    <property type="match status" value="1"/>
</dbReference>
<dbReference type="EMBL" id="DWWM01000021">
    <property type="protein sequence ID" value="HJC36140.1"/>
    <property type="molecule type" value="Genomic_DNA"/>
</dbReference>
<dbReference type="InterPro" id="IPR046450">
    <property type="entry name" value="PA_dom_sf"/>
</dbReference>
<dbReference type="SUPFAM" id="SSF53187">
    <property type="entry name" value="Zn-dependent exopeptidases"/>
    <property type="match status" value="1"/>
</dbReference>
<organism evidence="4 5">
    <name type="scientific">Candidatus Merdibacter merdavium</name>
    <dbReference type="NCBI Taxonomy" id="2838692"/>
    <lineage>
        <taxon>Bacteria</taxon>
        <taxon>Bacillati</taxon>
        <taxon>Bacillota</taxon>
        <taxon>Erysipelotrichia</taxon>
        <taxon>Erysipelotrichales</taxon>
        <taxon>Erysipelotrichaceae</taxon>
        <taxon>Merdibacter</taxon>
    </lineage>
</organism>
<name>A0A9D2NRR5_9FIRM</name>
<evidence type="ECO:0000256" key="1">
    <source>
        <dbReference type="SAM" id="Coils"/>
    </source>
</evidence>
<feature type="coiled-coil region" evidence="1">
    <location>
        <begin position="509"/>
        <end position="536"/>
    </location>
</feature>
<dbReference type="Gene3D" id="3.50.30.30">
    <property type="match status" value="1"/>
</dbReference>
<dbReference type="Proteomes" id="UP000823896">
    <property type="component" value="Unassembled WGS sequence"/>
</dbReference>
<evidence type="ECO:0000313" key="4">
    <source>
        <dbReference type="EMBL" id="HJC36140.1"/>
    </source>
</evidence>
<feature type="chain" id="PRO_5038824418" evidence="2">
    <location>
        <begin position="22"/>
        <end position="719"/>
    </location>
</feature>
<dbReference type="InterPro" id="IPR039373">
    <property type="entry name" value="Peptidase_M28B"/>
</dbReference>
<feature type="signal peptide" evidence="2">
    <location>
        <begin position="1"/>
        <end position="21"/>
    </location>
</feature>
<feature type="domain" description="Peptidase M28" evidence="3">
    <location>
        <begin position="256"/>
        <end position="464"/>
    </location>
</feature>
<evidence type="ECO:0000313" key="5">
    <source>
        <dbReference type="Proteomes" id="UP000823896"/>
    </source>
</evidence>
<keyword evidence="1" id="KW-0175">Coiled coil</keyword>
<protein>
    <submittedName>
        <fullName evidence="4">M28 family peptidase</fullName>
    </submittedName>
</protein>